<organism evidence="3 4">
    <name type="scientific">Streptomyces longispororuber</name>
    <dbReference type="NCBI Taxonomy" id="68230"/>
    <lineage>
        <taxon>Bacteria</taxon>
        <taxon>Bacillati</taxon>
        <taxon>Actinomycetota</taxon>
        <taxon>Actinomycetes</taxon>
        <taxon>Kitasatosporales</taxon>
        <taxon>Streptomycetaceae</taxon>
        <taxon>Streptomyces</taxon>
    </lineage>
</organism>
<evidence type="ECO:0000313" key="4">
    <source>
        <dbReference type="Proteomes" id="UP000608024"/>
    </source>
</evidence>
<dbReference type="CDD" id="cd00161">
    <property type="entry name" value="beta-trefoil_Ricin-like"/>
    <property type="match status" value="2"/>
</dbReference>
<reference evidence="3" key="1">
    <citation type="journal article" date="2014" name="Int. J. Syst. Evol. Microbiol.">
        <title>Complete genome sequence of Corynebacterium casei LMG S-19264T (=DSM 44701T), isolated from a smear-ripened cheese.</title>
        <authorList>
            <consortium name="US DOE Joint Genome Institute (JGI-PGF)"/>
            <person name="Walter F."/>
            <person name="Albersmeier A."/>
            <person name="Kalinowski J."/>
            <person name="Ruckert C."/>
        </authorList>
    </citation>
    <scope>NUCLEOTIDE SEQUENCE</scope>
    <source>
        <strain evidence="3">JCM 4784</strain>
    </source>
</reference>
<dbReference type="Pfam" id="PF00652">
    <property type="entry name" value="Ricin_B_lectin"/>
    <property type="match status" value="1"/>
</dbReference>
<name>A0A918Z8R9_9ACTN</name>
<dbReference type="Proteomes" id="UP000608024">
    <property type="component" value="Unassembled WGS sequence"/>
</dbReference>
<feature type="signal peptide" evidence="1">
    <location>
        <begin position="1"/>
        <end position="19"/>
    </location>
</feature>
<proteinExistence type="predicted"/>
<keyword evidence="4" id="KW-1185">Reference proteome</keyword>
<evidence type="ECO:0000256" key="1">
    <source>
        <dbReference type="SAM" id="SignalP"/>
    </source>
</evidence>
<feature type="domain" description="Ricin B lectin" evidence="2">
    <location>
        <begin position="73"/>
        <end position="212"/>
    </location>
</feature>
<feature type="chain" id="PRO_5036759228" description="Ricin B lectin domain-containing protein" evidence="1">
    <location>
        <begin position="20"/>
        <end position="309"/>
    </location>
</feature>
<dbReference type="EMBL" id="BNBT01000007">
    <property type="protein sequence ID" value="GHE41629.1"/>
    <property type="molecule type" value="Genomic_DNA"/>
</dbReference>
<dbReference type="PROSITE" id="PS50231">
    <property type="entry name" value="RICIN_B_LECTIN"/>
    <property type="match status" value="2"/>
</dbReference>
<dbReference type="Pfam" id="PF14200">
    <property type="entry name" value="RicinB_lectin_2"/>
    <property type="match status" value="1"/>
</dbReference>
<dbReference type="InterPro" id="IPR035992">
    <property type="entry name" value="Ricin_B-like_lectins"/>
</dbReference>
<keyword evidence="1" id="KW-0732">Signal</keyword>
<dbReference type="Gene3D" id="2.80.10.50">
    <property type="match status" value="2"/>
</dbReference>
<accession>A0A918Z8R9</accession>
<gene>
    <name evidence="3" type="ORF">GCM10018785_09110</name>
</gene>
<comment type="caution">
    <text evidence="3">The sequence shown here is derived from an EMBL/GenBank/DDBJ whole genome shotgun (WGS) entry which is preliminary data.</text>
</comment>
<dbReference type="InterPro" id="IPR000772">
    <property type="entry name" value="Ricin_B_lectin"/>
</dbReference>
<dbReference type="SMART" id="SM00458">
    <property type="entry name" value="RICIN"/>
    <property type="match status" value="1"/>
</dbReference>
<sequence length="309" mass="32658">MVVDGVLAACLAFTGPAGAADGSARAADITVVALHSGLCVEVGSTASGEAVRQSHCAGKRAALWTLRQSTLGSDLVHVVNSASGLCMTVADSSPADGAPLRQESCDGRPGASFRVVDSGDGAWLQPATTSPRKCVGVAGASRADRAELAQWACDSGAGIRFQQRRPPAEWRTTVVNATSGKCLGMRDAGHAEREWAMQRTCTGNADETWRVVTLDGEGVAVVNLNSDKCLVSTQDTNGANGSQAKQATCDGYPYQRWYLEEQSPGVYALRNLKLRQYVGVRPPVTADGALAEFWERAPDRAQEWRLSGF</sequence>
<reference evidence="3" key="2">
    <citation type="submission" date="2020-09" db="EMBL/GenBank/DDBJ databases">
        <authorList>
            <person name="Sun Q."/>
            <person name="Ohkuma M."/>
        </authorList>
    </citation>
    <scope>NUCLEOTIDE SEQUENCE</scope>
    <source>
        <strain evidence="3">JCM 4784</strain>
    </source>
</reference>
<protein>
    <recommendedName>
        <fullName evidence="2">Ricin B lectin domain-containing protein</fullName>
    </recommendedName>
</protein>
<dbReference type="AlphaFoldDB" id="A0A918Z8R9"/>
<evidence type="ECO:0000313" key="3">
    <source>
        <dbReference type="EMBL" id="GHE41629.1"/>
    </source>
</evidence>
<dbReference type="SUPFAM" id="SSF50370">
    <property type="entry name" value="Ricin B-like lectins"/>
    <property type="match status" value="2"/>
</dbReference>
<evidence type="ECO:0000259" key="2">
    <source>
        <dbReference type="SMART" id="SM00458"/>
    </source>
</evidence>